<dbReference type="GO" id="GO:0016787">
    <property type="term" value="F:hydrolase activity"/>
    <property type="evidence" value="ECO:0007669"/>
    <property type="project" value="UniProtKB-KW"/>
</dbReference>
<dbReference type="Gene3D" id="3.40.50.1820">
    <property type="entry name" value="alpha/beta hydrolase"/>
    <property type="match status" value="1"/>
</dbReference>
<keyword evidence="6 10" id="KW-0378">Hydrolase</keyword>
<dbReference type="InterPro" id="IPR000801">
    <property type="entry name" value="Esterase-like"/>
</dbReference>
<dbReference type="InterPro" id="IPR029058">
    <property type="entry name" value="AB_hydrolase_fold"/>
</dbReference>
<evidence type="ECO:0000256" key="3">
    <source>
        <dbReference type="ARBA" id="ARBA00005874"/>
    </source>
</evidence>
<dbReference type="RefSeq" id="WP_377723655.1">
    <property type="nucleotide sequence ID" value="NZ_JBHSEW010000001.1"/>
</dbReference>
<dbReference type="SUPFAM" id="SSF53474">
    <property type="entry name" value="alpha/beta-Hydrolases"/>
    <property type="match status" value="1"/>
</dbReference>
<dbReference type="PANTHER" id="PTHR40841">
    <property type="entry name" value="SIDEROPHORE TRIACETYLFUSARININE C ESTERASE"/>
    <property type="match status" value="1"/>
</dbReference>
<comment type="similarity">
    <text evidence="3">Belongs to the mycobacterial A85 antigen family.</text>
</comment>
<evidence type="ECO:0000256" key="9">
    <source>
        <dbReference type="SAM" id="MobiDB-lite"/>
    </source>
</evidence>
<evidence type="ECO:0000256" key="6">
    <source>
        <dbReference type="ARBA" id="ARBA00022801"/>
    </source>
</evidence>
<dbReference type="InterPro" id="IPR052558">
    <property type="entry name" value="Siderophore_Hydrolase_D"/>
</dbReference>
<keyword evidence="11" id="KW-1185">Reference proteome</keyword>
<evidence type="ECO:0000313" key="10">
    <source>
        <dbReference type="EMBL" id="MFC4621077.1"/>
    </source>
</evidence>
<dbReference type="EC" id="2.3.1.20" evidence="5"/>
<dbReference type="EC" id="2.3.1.122" evidence="4"/>
<name>A0ABV9GSR3_9BURK</name>
<reference evidence="11" key="1">
    <citation type="journal article" date="2019" name="Int. J. Syst. Evol. Microbiol.">
        <title>The Global Catalogue of Microorganisms (GCM) 10K type strain sequencing project: providing services to taxonomists for standard genome sequencing and annotation.</title>
        <authorList>
            <consortium name="The Broad Institute Genomics Platform"/>
            <consortium name="The Broad Institute Genome Sequencing Center for Infectious Disease"/>
            <person name="Wu L."/>
            <person name="Ma J."/>
        </authorList>
    </citation>
    <scope>NUCLEOTIDE SEQUENCE [LARGE SCALE GENOMIC DNA]</scope>
    <source>
        <strain evidence="11">JCM 11650</strain>
    </source>
</reference>
<proteinExistence type="inferred from homology"/>
<comment type="similarity">
    <text evidence="2">Belongs to the esterase D family.</text>
</comment>
<sequence>MPPHPPTRRTWLTGTLAAATALALPGCATPRQDAPLASARPWAMPGTFYLDMPAAPLPGSTAARQHRLMVYRPEGEAPAGGFPVIYVLDGNLMFPLVTQLLHNRGARGLALRGESAIVVGLGHTLPPGSGEVHDRTARTYDYTPPYSGIGPTSQGLAQGGADAFLDFIATRVQPLVAGQLPADMGRQTLVGHSFGGLCVLHALFTRPAMFQRYVAGSPSLWWEEGRILDTCAAFVARHTPPGQRLPGPLALHLSQGSEEQRRSANRPANPERQATLRHTPQTGSAADLPALLAPVPNLACDYTVWPGADHGGAMPFVCIQAVRVALGTWPKHY</sequence>
<dbReference type="PANTHER" id="PTHR40841:SF2">
    <property type="entry name" value="SIDEROPHORE-DEGRADING ESTERASE (EUROFUNG)"/>
    <property type="match status" value="1"/>
</dbReference>
<evidence type="ECO:0000256" key="7">
    <source>
        <dbReference type="ARBA" id="ARBA00032572"/>
    </source>
</evidence>
<dbReference type="PROSITE" id="PS51318">
    <property type="entry name" value="TAT"/>
    <property type="match status" value="1"/>
</dbReference>
<evidence type="ECO:0000256" key="4">
    <source>
        <dbReference type="ARBA" id="ARBA00012820"/>
    </source>
</evidence>
<dbReference type="InterPro" id="IPR006311">
    <property type="entry name" value="TAT_signal"/>
</dbReference>
<dbReference type="Proteomes" id="UP001595967">
    <property type="component" value="Unassembled WGS sequence"/>
</dbReference>
<protein>
    <recommendedName>
        <fullName evidence="7">Acyl-CoA:diacylglycerol acyltransferase</fullName>
        <ecNumber evidence="4">2.3.1.122</ecNumber>
        <ecNumber evidence="5">2.3.1.20</ecNumber>
    </recommendedName>
</protein>
<accession>A0ABV9GSR3</accession>
<gene>
    <name evidence="10" type="ORF">ACFO3A_02445</name>
</gene>
<evidence type="ECO:0000256" key="1">
    <source>
        <dbReference type="ARBA" id="ARBA00000697"/>
    </source>
</evidence>
<evidence type="ECO:0000256" key="2">
    <source>
        <dbReference type="ARBA" id="ARBA00005622"/>
    </source>
</evidence>
<evidence type="ECO:0000313" key="11">
    <source>
        <dbReference type="Proteomes" id="UP001595967"/>
    </source>
</evidence>
<comment type="catalytic activity">
    <reaction evidence="1">
        <text>2 alpha,alpha'-trehalose 6-mycolate = alpha,alpha'-trehalose 6,6'-bismycolate + alpha,alpha-trehalose</text>
        <dbReference type="Rhea" id="RHEA:23472"/>
        <dbReference type="ChEBI" id="CHEBI:16551"/>
        <dbReference type="ChEBI" id="CHEBI:18195"/>
        <dbReference type="ChEBI" id="CHEBI:18234"/>
        <dbReference type="EC" id="2.3.1.122"/>
    </reaction>
</comment>
<evidence type="ECO:0000256" key="8">
    <source>
        <dbReference type="ARBA" id="ARBA00048109"/>
    </source>
</evidence>
<dbReference type="EMBL" id="JBHSEW010000001">
    <property type="protein sequence ID" value="MFC4621077.1"/>
    <property type="molecule type" value="Genomic_DNA"/>
</dbReference>
<comment type="catalytic activity">
    <reaction evidence="8">
        <text>an acyl-CoA + a 1,2-diacyl-sn-glycerol = a triacyl-sn-glycerol + CoA</text>
        <dbReference type="Rhea" id="RHEA:10868"/>
        <dbReference type="ChEBI" id="CHEBI:17815"/>
        <dbReference type="ChEBI" id="CHEBI:57287"/>
        <dbReference type="ChEBI" id="CHEBI:58342"/>
        <dbReference type="ChEBI" id="CHEBI:64615"/>
        <dbReference type="EC" id="2.3.1.20"/>
    </reaction>
</comment>
<dbReference type="Pfam" id="PF00756">
    <property type="entry name" value="Esterase"/>
    <property type="match status" value="1"/>
</dbReference>
<organism evidence="10 11">
    <name type="scientific">Comamonas nitrativorans</name>
    <dbReference type="NCBI Taxonomy" id="108437"/>
    <lineage>
        <taxon>Bacteria</taxon>
        <taxon>Pseudomonadati</taxon>
        <taxon>Pseudomonadota</taxon>
        <taxon>Betaproteobacteria</taxon>
        <taxon>Burkholderiales</taxon>
        <taxon>Comamonadaceae</taxon>
        <taxon>Comamonas</taxon>
    </lineage>
</organism>
<feature type="region of interest" description="Disordered" evidence="9">
    <location>
        <begin position="245"/>
        <end position="283"/>
    </location>
</feature>
<evidence type="ECO:0000256" key="5">
    <source>
        <dbReference type="ARBA" id="ARBA00013244"/>
    </source>
</evidence>
<comment type="caution">
    <text evidence="10">The sequence shown here is derived from an EMBL/GenBank/DDBJ whole genome shotgun (WGS) entry which is preliminary data.</text>
</comment>